<dbReference type="InterPro" id="IPR016484">
    <property type="entry name" value="GTPase_Der"/>
</dbReference>
<dbReference type="HAMAP" id="MF_00195">
    <property type="entry name" value="GTPase_Der"/>
    <property type="match status" value="1"/>
</dbReference>
<keyword evidence="3 8" id="KW-0690">Ribosome biogenesis</keyword>
<feature type="binding site" evidence="8">
    <location>
        <begin position="299"/>
        <end position="302"/>
    </location>
    <ligand>
        <name>GTP</name>
        <dbReference type="ChEBI" id="CHEBI:37565"/>
        <label>2</label>
    </ligand>
</feature>
<protein>
    <recommendedName>
        <fullName evidence="2 8">GTPase Der</fullName>
    </recommendedName>
    <alternativeName>
        <fullName evidence="7 8">GTP-binding protein EngA</fullName>
    </alternativeName>
</protein>
<dbReference type="GO" id="GO:0043022">
    <property type="term" value="F:ribosome binding"/>
    <property type="evidence" value="ECO:0007669"/>
    <property type="project" value="TreeGrafter"/>
</dbReference>
<keyword evidence="6 8" id="KW-0342">GTP-binding</keyword>
<dbReference type="OrthoDB" id="9805918at2"/>
<dbReference type="RefSeq" id="WP_119810267.1">
    <property type="nucleotide sequence ID" value="NZ_QYUP01000079.1"/>
</dbReference>
<evidence type="ECO:0000256" key="11">
    <source>
        <dbReference type="SAM" id="MobiDB-lite"/>
    </source>
</evidence>
<feature type="binding site" evidence="8">
    <location>
        <begin position="234"/>
        <end position="238"/>
    </location>
    <ligand>
        <name>GTP</name>
        <dbReference type="ChEBI" id="CHEBI:37565"/>
        <label>2</label>
    </ligand>
</feature>
<evidence type="ECO:0000256" key="10">
    <source>
        <dbReference type="RuleBase" id="RU004481"/>
    </source>
</evidence>
<dbReference type="InterPro" id="IPR005225">
    <property type="entry name" value="Small_GTP-bd"/>
</dbReference>
<dbReference type="PANTHER" id="PTHR43834">
    <property type="entry name" value="GTPASE DER"/>
    <property type="match status" value="1"/>
</dbReference>
<dbReference type="CDD" id="cd01895">
    <property type="entry name" value="EngA2"/>
    <property type="match status" value="1"/>
</dbReference>
<dbReference type="InterPro" id="IPR032859">
    <property type="entry name" value="KH_dom-like"/>
</dbReference>
<keyword evidence="5 8" id="KW-0547">Nucleotide-binding</keyword>
<dbReference type="InterPro" id="IPR003593">
    <property type="entry name" value="AAA+_ATPase"/>
</dbReference>
<proteinExistence type="inferred from homology"/>
<dbReference type="PIRSF" id="PIRSF006485">
    <property type="entry name" value="GTP-binding_EngA"/>
    <property type="match status" value="1"/>
</dbReference>
<evidence type="ECO:0000256" key="8">
    <source>
        <dbReference type="HAMAP-Rule" id="MF_00195"/>
    </source>
</evidence>
<evidence type="ECO:0000256" key="7">
    <source>
        <dbReference type="ARBA" id="ARBA00032345"/>
    </source>
</evidence>
<feature type="binding site" evidence="8">
    <location>
        <begin position="187"/>
        <end position="194"/>
    </location>
    <ligand>
        <name>GTP</name>
        <dbReference type="ChEBI" id="CHEBI:37565"/>
        <label>2</label>
    </ligand>
</feature>
<feature type="binding site" evidence="8">
    <location>
        <begin position="119"/>
        <end position="122"/>
    </location>
    <ligand>
        <name>GTP</name>
        <dbReference type="ChEBI" id="CHEBI:37565"/>
        <label>1</label>
    </ligand>
</feature>
<dbReference type="InterPro" id="IPR027417">
    <property type="entry name" value="P-loop_NTPase"/>
</dbReference>
<evidence type="ECO:0000256" key="9">
    <source>
        <dbReference type="PROSITE-ProRule" id="PRU01049"/>
    </source>
</evidence>
<evidence type="ECO:0000256" key="6">
    <source>
        <dbReference type="ARBA" id="ARBA00023134"/>
    </source>
</evidence>
<name>A0A418Y4J9_9BURK</name>
<gene>
    <name evidence="8 13" type="primary">der</name>
    <name evidence="13" type="ORF">D3872_07915</name>
</gene>
<evidence type="ECO:0000259" key="12">
    <source>
        <dbReference type="PROSITE" id="PS51712"/>
    </source>
</evidence>
<dbReference type="InterPro" id="IPR006073">
    <property type="entry name" value="GTP-bd"/>
</dbReference>
<dbReference type="PRINTS" id="PR00326">
    <property type="entry name" value="GTP1OBG"/>
</dbReference>
<feature type="binding site" evidence="8">
    <location>
        <begin position="56"/>
        <end position="60"/>
    </location>
    <ligand>
        <name>GTP</name>
        <dbReference type="ChEBI" id="CHEBI:37565"/>
        <label>1</label>
    </ligand>
</feature>
<reference evidence="13 14" key="1">
    <citation type="submission" date="2018-09" db="EMBL/GenBank/DDBJ databases">
        <authorList>
            <person name="Zhu H."/>
        </authorList>
    </citation>
    <scope>NUCLEOTIDE SEQUENCE [LARGE SCALE GENOMIC DNA]</scope>
    <source>
        <strain evidence="13 14">K1S02-61</strain>
    </source>
</reference>
<dbReference type="CDD" id="cd01894">
    <property type="entry name" value="EngA1"/>
    <property type="match status" value="1"/>
</dbReference>
<dbReference type="FunFam" id="3.40.50.300:FF:000057">
    <property type="entry name" value="GTPase Der"/>
    <property type="match status" value="1"/>
</dbReference>
<dbReference type="GO" id="GO:0005525">
    <property type="term" value="F:GTP binding"/>
    <property type="evidence" value="ECO:0007669"/>
    <property type="project" value="UniProtKB-UniRule"/>
</dbReference>
<dbReference type="Gene3D" id="3.40.50.300">
    <property type="entry name" value="P-loop containing nucleotide triphosphate hydrolases"/>
    <property type="match status" value="2"/>
</dbReference>
<dbReference type="SUPFAM" id="SSF52540">
    <property type="entry name" value="P-loop containing nucleoside triphosphate hydrolases"/>
    <property type="match status" value="2"/>
</dbReference>
<keyword evidence="4 10" id="KW-0677">Repeat</keyword>
<dbReference type="Proteomes" id="UP000284006">
    <property type="component" value="Unassembled WGS sequence"/>
</dbReference>
<dbReference type="AlphaFoldDB" id="A0A418Y4J9"/>
<evidence type="ECO:0000256" key="3">
    <source>
        <dbReference type="ARBA" id="ARBA00022517"/>
    </source>
</evidence>
<dbReference type="PANTHER" id="PTHR43834:SF6">
    <property type="entry name" value="GTPASE DER"/>
    <property type="match status" value="1"/>
</dbReference>
<dbReference type="NCBIfam" id="TIGR00231">
    <property type="entry name" value="small_GTP"/>
    <property type="match status" value="2"/>
</dbReference>
<evidence type="ECO:0000313" key="14">
    <source>
        <dbReference type="Proteomes" id="UP000284006"/>
    </source>
</evidence>
<organism evidence="13 14">
    <name type="scientific">Massilia cavernae</name>
    <dbReference type="NCBI Taxonomy" id="2320864"/>
    <lineage>
        <taxon>Bacteria</taxon>
        <taxon>Pseudomonadati</taxon>
        <taxon>Pseudomonadota</taxon>
        <taxon>Betaproteobacteria</taxon>
        <taxon>Burkholderiales</taxon>
        <taxon>Oxalobacteraceae</taxon>
        <taxon>Telluria group</taxon>
        <taxon>Massilia</taxon>
    </lineage>
</organism>
<feature type="region of interest" description="Disordered" evidence="11">
    <location>
        <begin position="371"/>
        <end position="393"/>
    </location>
</feature>
<comment type="subunit">
    <text evidence="8">Associates with the 50S ribosomal subunit.</text>
</comment>
<evidence type="ECO:0000313" key="13">
    <source>
        <dbReference type="EMBL" id="RJG20713.1"/>
    </source>
</evidence>
<comment type="caution">
    <text evidence="13">The sequence shown here is derived from an EMBL/GenBank/DDBJ whole genome shotgun (WGS) entry which is preliminary data.</text>
</comment>
<feature type="binding site" evidence="8">
    <location>
        <begin position="9"/>
        <end position="16"/>
    </location>
    <ligand>
        <name>GTP</name>
        <dbReference type="ChEBI" id="CHEBI:37565"/>
        <label>1</label>
    </ligand>
</feature>
<accession>A0A418Y4J9</accession>
<dbReference type="Pfam" id="PF01926">
    <property type="entry name" value="MMR_HSR1"/>
    <property type="match status" value="2"/>
</dbReference>
<feature type="compositionally biased region" description="Basic residues" evidence="11">
    <location>
        <begin position="378"/>
        <end position="387"/>
    </location>
</feature>
<dbReference type="InterPro" id="IPR031166">
    <property type="entry name" value="G_ENGA"/>
</dbReference>
<dbReference type="GO" id="GO:0042254">
    <property type="term" value="P:ribosome biogenesis"/>
    <property type="evidence" value="ECO:0007669"/>
    <property type="project" value="UniProtKB-KW"/>
</dbReference>
<feature type="domain" description="EngA-type G" evidence="12">
    <location>
        <begin position="181"/>
        <end position="354"/>
    </location>
</feature>
<feature type="domain" description="EngA-type G" evidence="12">
    <location>
        <begin position="3"/>
        <end position="167"/>
    </location>
</feature>
<dbReference type="PROSITE" id="PS51712">
    <property type="entry name" value="G_ENGA"/>
    <property type="match status" value="2"/>
</dbReference>
<evidence type="ECO:0000256" key="1">
    <source>
        <dbReference type="ARBA" id="ARBA00008279"/>
    </source>
</evidence>
<dbReference type="Pfam" id="PF14714">
    <property type="entry name" value="KH_dom-like"/>
    <property type="match status" value="1"/>
</dbReference>
<dbReference type="FunFam" id="3.30.300.20:FF:000004">
    <property type="entry name" value="GTPase Der"/>
    <property type="match status" value="1"/>
</dbReference>
<evidence type="ECO:0000256" key="5">
    <source>
        <dbReference type="ARBA" id="ARBA00022741"/>
    </source>
</evidence>
<dbReference type="InterPro" id="IPR015946">
    <property type="entry name" value="KH_dom-like_a/b"/>
</dbReference>
<keyword evidence="14" id="KW-1185">Reference proteome</keyword>
<dbReference type="Gene3D" id="3.30.300.20">
    <property type="match status" value="1"/>
</dbReference>
<comment type="similarity">
    <text evidence="1 8 9 10">Belongs to the TRAFAC class TrmE-Era-EngA-EngB-Septin-like GTPase superfamily. EngA (Der) GTPase family.</text>
</comment>
<dbReference type="NCBIfam" id="TIGR03594">
    <property type="entry name" value="GTPase_EngA"/>
    <property type="match status" value="1"/>
</dbReference>
<evidence type="ECO:0000256" key="4">
    <source>
        <dbReference type="ARBA" id="ARBA00022737"/>
    </source>
</evidence>
<dbReference type="EMBL" id="QYUP01000079">
    <property type="protein sequence ID" value="RJG20713.1"/>
    <property type="molecule type" value="Genomic_DNA"/>
</dbReference>
<comment type="function">
    <text evidence="8 10">GTPase that plays an essential role in the late steps of ribosome biogenesis.</text>
</comment>
<sequence>MKPVIALVGRPNVGKSTLFNRLTRSRDALVADLPGLTRDRHYGEGRVGERPFLVIDTGGFEPVAKEGIVKEMALQTKQAVAEADVVVFIVDGRQGLTPHDKTITDFLRKSGRKVMLVVNKAEGMKYTSVVADFYELGMGDPYVISAAHGDGVHDLVQEALDTAFAQRPEDAEELEPAERGIKIAIVGRPNVGKSTLVNTLIGEQRVIAFDMPGTTRDSIEVPFERDGKHYTLIDTAGIRRRGKVFEAIEKFSVVKTLQSVSEAHVVILLLDAQQDISEQDAHIAGFILESGRALVVAVNKWDGLESSDRDEIKIDLDRKLDFLSFAKTHFISALKATGIGPLMKSVDSAYAAATADLSTPRLTRALIEAVEKQEPKRKGSTRPKMRYAHQGGQNPPIIVIHGNSLEAITEPYKRYLEKHFRDTFNLVGTPLRIELRTGKNPFARTQK</sequence>
<dbReference type="FunFam" id="3.40.50.300:FF:000040">
    <property type="entry name" value="GTPase Der"/>
    <property type="match status" value="1"/>
</dbReference>
<dbReference type="SMART" id="SM00382">
    <property type="entry name" value="AAA"/>
    <property type="match status" value="2"/>
</dbReference>
<evidence type="ECO:0000256" key="2">
    <source>
        <dbReference type="ARBA" id="ARBA00020953"/>
    </source>
</evidence>